<accession>A0A364K4N9</accession>
<evidence type="ECO:0000313" key="6">
    <source>
        <dbReference type="EMBL" id="RAL24335.1"/>
    </source>
</evidence>
<comment type="caution">
    <text evidence="6">The sequence shown here is derived from an EMBL/GenBank/DDBJ whole genome shotgun (WGS) entry which is preliminary data.</text>
</comment>
<evidence type="ECO:0000256" key="4">
    <source>
        <dbReference type="RuleBase" id="RU362042"/>
    </source>
</evidence>
<dbReference type="Pfam" id="PF10502">
    <property type="entry name" value="Peptidase_S26"/>
    <property type="match status" value="1"/>
</dbReference>
<sequence length="176" mass="20018">MDECKMKILGKWTLVFMHVTLFICLVQEYGVAFSIVNGTSMLPTIHDGDRLFVNKLRVLIDCPKIGDVITFKDPSQMDRFLVKRVIGVSGDTIQIKHGVVYRNGKMVSEPYIDTHIEDGDFGPITVMPNTVFVLGDNRHRFASRDSRYQSIGLVPIKLIHGKVEFILWRPSFSAFL</sequence>
<keyword evidence="7" id="KW-1185">Reference proteome</keyword>
<dbReference type="GO" id="GO:0009003">
    <property type="term" value="F:signal peptidase activity"/>
    <property type="evidence" value="ECO:0007669"/>
    <property type="project" value="UniProtKB-EC"/>
</dbReference>
<feature type="active site" evidence="3">
    <location>
        <position position="83"/>
    </location>
</feature>
<protein>
    <recommendedName>
        <fullName evidence="4">Signal peptidase I</fullName>
        <ecNumber evidence="4">3.4.21.89</ecNumber>
    </recommendedName>
</protein>
<keyword evidence="4" id="KW-0812">Transmembrane</keyword>
<feature type="active site" evidence="3">
    <location>
        <position position="40"/>
    </location>
</feature>
<feature type="transmembrane region" description="Helical" evidence="4">
    <location>
        <begin position="12"/>
        <end position="36"/>
    </location>
</feature>
<dbReference type="PANTHER" id="PTHR43390:SF1">
    <property type="entry name" value="CHLOROPLAST PROCESSING PEPTIDASE"/>
    <property type="match status" value="1"/>
</dbReference>
<comment type="catalytic activity">
    <reaction evidence="4">
        <text>Cleavage of hydrophobic, N-terminal signal or leader sequences from secreted and periplasmic proteins.</text>
        <dbReference type="EC" id="3.4.21.89"/>
    </reaction>
</comment>
<dbReference type="InterPro" id="IPR036286">
    <property type="entry name" value="LexA/Signal_pep-like_sf"/>
</dbReference>
<gene>
    <name evidence="6" type="primary">lepB</name>
    <name evidence="6" type="ORF">DL897_08385</name>
</gene>
<dbReference type="PRINTS" id="PR00727">
    <property type="entry name" value="LEADERPTASE"/>
</dbReference>
<dbReference type="SUPFAM" id="SSF51306">
    <property type="entry name" value="LexA/Signal peptidase"/>
    <property type="match status" value="1"/>
</dbReference>
<dbReference type="EMBL" id="QJKK01000004">
    <property type="protein sequence ID" value="RAL24335.1"/>
    <property type="molecule type" value="Genomic_DNA"/>
</dbReference>
<comment type="subcellular location">
    <subcellularLocation>
        <location evidence="1">Cell membrane</location>
        <topology evidence="1">Single-pass type II membrane protein</topology>
    </subcellularLocation>
    <subcellularLocation>
        <location evidence="4">Membrane</location>
        <topology evidence="4">Single-pass type II membrane protein</topology>
    </subcellularLocation>
</comment>
<organism evidence="6 7">
    <name type="scientific">Thermoflavimicrobium daqui</name>
    <dbReference type="NCBI Taxonomy" id="2137476"/>
    <lineage>
        <taxon>Bacteria</taxon>
        <taxon>Bacillati</taxon>
        <taxon>Bacillota</taxon>
        <taxon>Bacilli</taxon>
        <taxon>Bacillales</taxon>
        <taxon>Thermoactinomycetaceae</taxon>
        <taxon>Thermoflavimicrobium</taxon>
    </lineage>
</organism>
<keyword evidence="4" id="KW-0378">Hydrolase</keyword>
<dbReference type="AlphaFoldDB" id="A0A364K4N9"/>
<dbReference type="Gene3D" id="2.10.109.10">
    <property type="entry name" value="Umud Fragment, subunit A"/>
    <property type="match status" value="1"/>
</dbReference>
<reference evidence="6 7" key="1">
    <citation type="submission" date="2018-06" db="EMBL/GenBank/DDBJ databases">
        <title>Thermoflavimicrobium daqus sp. nov., a thermophilic microbe isolated from Moutai-flavour Daqu.</title>
        <authorList>
            <person name="Wang X."/>
            <person name="Zhou H."/>
        </authorList>
    </citation>
    <scope>NUCLEOTIDE SEQUENCE [LARGE SCALE GENOMIC DNA]</scope>
    <source>
        <strain evidence="6 7">FBKL4.011</strain>
    </source>
</reference>
<evidence type="ECO:0000313" key="7">
    <source>
        <dbReference type="Proteomes" id="UP000251213"/>
    </source>
</evidence>
<dbReference type="Proteomes" id="UP000251213">
    <property type="component" value="Unassembled WGS sequence"/>
</dbReference>
<dbReference type="NCBIfam" id="TIGR02227">
    <property type="entry name" value="sigpep_I_bact"/>
    <property type="match status" value="1"/>
</dbReference>
<keyword evidence="4" id="KW-0645">Protease</keyword>
<keyword evidence="4" id="KW-1133">Transmembrane helix</keyword>
<dbReference type="InterPro" id="IPR000223">
    <property type="entry name" value="Pept_S26A_signal_pept_1"/>
</dbReference>
<dbReference type="GO" id="GO:0006465">
    <property type="term" value="P:signal peptide processing"/>
    <property type="evidence" value="ECO:0007669"/>
    <property type="project" value="InterPro"/>
</dbReference>
<evidence type="ECO:0000256" key="3">
    <source>
        <dbReference type="PIRSR" id="PIRSR600223-1"/>
    </source>
</evidence>
<dbReference type="OrthoDB" id="9802919at2"/>
<keyword evidence="4" id="KW-0472">Membrane</keyword>
<comment type="similarity">
    <text evidence="2 4">Belongs to the peptidase S26 family.</text>
</comment>
<reference evidence="6 7" key="2">
    <citation type="submission" date="2018-06" db="EMBL/GenBank/DDBJ databases">
        <authorList>
            <person name="Zhirakovskaya E."/>
        </authorList>
    </citation>
    <scope>NUCLEOTIDE SEQUENCE [LARGE SCALE GENOMIC DNA]</scope>
    <source>
        <strain evidence="6 7">FBKL4.011</strain>
    </source>
</reference>
<dbReference type="PANTHER" id="PTHR43390">
    <property type="entry name" value="SIGNAL PEPTIDASE I"/>
    <property type="match status" value="1"/>
</dbReference>
<feature type="domain" description="Peptidase S26" evidence="5">
    <location>
        <begin position="11"/>
        <end position="168"/>
    </location>
</feature>
<evidence type="ECO:0000256" key="1">
    <source>
        <dbReference type="ARBA" id="ARBA00004401"/>
    </source>
</evidence>
<evidence type="ECO:0000256" key="2">
    <source>
        <dbReference type="ARBA" id="ARBA00009370"/>
    </source>
</evidence>
<dbReference type="CDD" id="cd06530">
    <property type="entry name" value="S26_SPase_I"/>
    <property type="match status" value="1"/>
</dbReference>
<dbReference type="EC" id="3.4.21.89" evidence="4"/>
<proteinExistence type="inferred from homology"/>
<name>A0A364K4N9_9BACL</name>
<dbReference type="GO" id="GO:0004252">
    <property type="term" value="F:serine-type endopeptidase activity"/>
    <property type="evidence" value="ECO:0007669"/>
    <property type="project" value="InterPro"/>
</dbReference>
<dbReference type="GO" id="GO:0005886">
    <property type="term" value="C:plasma membrane"/>
    <property type="evidence" value="ECO:0007669"/>
    <property type="project" value="UniProtKB-SubCell"/>
</dbReference>
<evidence type="ECO:0000259" key="5">
    <source>
        <dbReference type="Pfam" id="PF10502"/>
    </source>
</evidence>
<dbReference type="InterPro" id="IPR019533">
    <property type="entry name" value="Peptidase_S26"/>
</dbReference>